<evidence type="ECO:0000313" key="1">
    <source>
        <dbReference type="EMBL" id="MCQ4634853.1"/>
    </source>
</evidence>
<comment type="caution">
    <text evidence="1">The sequence shown here is derived from an EMBL/GenBank/DDBJ whole genome shotgun (WGS) entry which is preliminary data.</text>
</comment>
<evidence type="ECO:0000313" key="2">
    <source>
        <dbReference type="Proteomes" id="UP000996601"/>
    </source>
</evidence>
<reference evidence="1" key="1">
    <citation type="submission" date="2021-07" db="EMBL/GenBank/DDBJ databases">
        <title>Shinella sp. nov., a novel member of the genus Shinella from water.</title>
        <authorList>
            <person name="Deng Y."/>
        </authorList>
    </citation>
    <scope>NUCLEOTIDE SEQUENCE</scope>
    <source>
        <strain evidence="1">CPCC 100929</strain>
    </source>
</reference>
<name>A0ABT1RI48_9HYPH</name>
<accession>A0ABT1RI48</accession>
<dbReference type="RefSeq" id="WP_256121368.1">
    <property type="nucleotide sequence ID" value="NZ_WHSB02000025.1"/>
</dbReference>
<proteinExistence type="predicted"/>
<gene>
    <name evidence="1" type="ORF">GB927_032820</name>
</gene>
<dbReference type="EMBL" id="WHSB02000025">
    <property type="protein sequence ID" value="MCQ4634853.1"/>
    <property type="molecule type" value="Genomic_DNA"/>
</dbReference>
<protein>
    <submittedName>
        <fullName evidence="1">Uncharacterized protein</fullName>
    </submittedName>
</protein>
<sequence length="202" mass="22192">MAEFAEASSTESPRKKREAVRTFLVADRTPMWFTTLALMVGGIGTYYLAPQVNATFEEQKIKTDFVIRNYSDLRQKMEDFQGLYAVVTQKQAAGLDIQDQVFKLQEIVSRVSAQNLSMMPMFTTAEGPKAAAQVNAAMNGMIVMIFANAGKTIEAEADVKAYNEAVAKASQALVPPLLQLYVSIGEVGRLRPTAVTTDLPEK</sequence>
<organism evidence="1 2">
    <name type="scientific">Shinella lacus</name>
    <dbReference type="NCBI Taxonomy" id="2654216"/>
    <lineage>
        <taxon>Bacteria</taxon>
        <taxon>Pseudomonadati</taxon>
        <taxon>Pseudomonadota</taxon>
        <taxon>Alphaproteobacteria</taxon>
        <taxon>Hyphomicrobiales</taxon>
        <taxon>Rhizobiaceae</taxon>
        <taxon>Shinella</taxon>
    </lineage>
</organism>
<keyword evidence="2" id="KW-1185">Reference proteome</keyword>
<dbReference type="Proteomes" id="UP000996601">
    <property type="component" value="Unassembled WGS sequence"/>
</dbReference>